<gene>
    <name evidence="7" type="ORF">ACFQNG_09915</name>
</gene>
<comment type="similarity">
    <text evidence="2">Belongs to the glycosyl hydrolase 3 family.</text>
</comment>
<dbReference type="Proteomes" id="UP001596500">
    <property type="component" value="Unassembled WGS sequence"/>
</dbReference>
<dbReference type="PRINTS" id="PR00133">
    <property type="entry name" value="GLHYDRLASE3"/>
</dbReference>
<evidence type="ECO:0000256" key="1">
    <source>
        <dbReference type="ARBA" id="ARBA00001231"/>
    </source>
</evidence>
<dbReference type="Pfam" id="PF00933">
    <property type="entry name" value="Glyco_hydro_3"/>
    <property type="match status" value="1"/>
</dbReference>
<keyword evidence="4 7" id="KW-0378">Hydrolase</keyword>
<feature type="domain" description="Glycoside hydrolase family 3 N-terminal" evidence="6">
    <location>
        <begin position="13"/>
        <end position="335"/>
    </location>
</feature>
<evidence type="ECO:0000256" key="4">
    <source>
        <dbReference type="ARBA" id="ARBA00022801"/>
    </source>
</evidence>
<reference evidence="8" key="1">
    <citation type="journal article" date="2019" name="Int. J. Syst. Evol. Microbiol.">
        <title>The Global Catalogue of Microorganisms (GCM) 10K type strain sequencing project: providing services to taxonomists for standard genome sequencing and annotation.</title>
        <authorList>
            <consortium name="The Broad Institute Genomics Platform"/>
            <consortium name="The Broad Institute Genome Sequencing Center for Infectious Disease"/>
            <person name="Wu L."/>
            <person name="Ma J."/>
        </authorList>
    </citation>
    <scope>NUCLEOTIDE SEQUENCE [LARGE SCALE GENOMIC DNA]</scope>
    <source>
        <strain evidence="8">CGMCC 1.12942</strain>
    </source>
</reference>
<evidence type="ECO:0000256" key="2">
    <source>
        <dbReference type="ARBA" id="ARBA00005336"/>
    </source>
</evidence>
<name>A0ABW2RKB6_9BACL</name>
<comment type="caution">
    <text evidence="7">The sequence shown here is derived from an EMBL/GenBank/DDBJ whole genome shotgun (WGS) entry which is preliminary data.</text>
</comment>
<protein>
    <recommendedName>
        <fullName evidence="3">beta-N-acetylhexosaminidase</fullName>
        <ecNumber evidence="3">3.2.1.52</ecNumber>
    </recommendedName>
</protein>
<dbReference type="PROSITE" id="PS00775">
    <property type="entry name" value="GLYCOSYL_HYDROL_F3"/>
    <property type="match status" value="1"/>
</dbReference>
<dbReference type="InterPro" id="IPR036881">
    <property type="entry name" value="Glyco_hydro_3_C_sf"/>
</dbReference>
<evidence type="ECO:0000313" key="8">
    <source>
        <dbReference type="Proteomes" id="UP001596500"/>
    </source>
</evidence>
<dbReference type="InterPro" id="IPR019800">
    <property type="entry name" value="Glyco_hydro_3_AS"/>
</dbReference>
<evidence type="ECO:0000256" key="3">
    <source>
        <dbReference type="ARBA" id="ARBA00012663"/>
    </source>
</evidence>
<accession>A0ABW2RKB6</accession>
<proteinExistence type="inferred from homology"/>
<dbReference type="GO" id="GO:0016798">
    <property type="term" value="F:hydrolase activity, acting on glycosyl bonds"/>
    <property type="evidence" value="ECO:0007669"/>
    <property type="project" value="UniProtKB-KW"/>
</dbReference>
<dbReference type="EC" id="3.2.1.52" evidence="3"/>
<keyword evidence="5 7" id="KW-0326">Glycosidase</keyword>
<dbReference type="EMBL" id="JBHTBW010000023">
    <property type="protein sequence ID" value="MFC7441469.1"/>
    <property type="molecule type" value="Genomic_DNA"/>
</dbReference>
<organism evidence="7 8">
    <name type="scientific">Laceyella putida</name>
    <dbReference type="NCBI Taxonomy" id="110101"/>
    <lineage>
        <taxon>Bacteria</taxon>
        <taxon>Bacillati</taxon>
        <taxon>Bacillota</taxon>
        <taxon>Bacilli</taxon>
        <taxon>Bacillales</taxon>
        <taxon>Thermoactinomycetaceae</taxon>
        <taxon>Laceyella</taxon>
    </lineage>
</organism>
<dbReference type="RefSeq" id="WP_379864765.1">
    <property type="nucleotide sequence ID" value="NZ_JBHTBW010000023.1"/>
</dbReference>
<keyword evidence="8" id="KW-1185">Reference proteome</keyword>
<evidence type="ECO:0000259" key="6">
    <source>
        <dbReference type="Pfam" id="PF00933"/>
    </source>
</evidence>
<dbReference type="Gene3D" id="3.20.20.300">
    <property type="entry name" value="Glycoside hydrolase, family 3, N-terminal domain"/>
    <property type="match status" value="1"/>
</dbReference>
<dbReference type="InterPro" id="IPR036962">
    <property type="entry name" value="Glyco_hydro_3_N_sf"/>
</dbReference>
<dbReference type="SUPFAM" id="SSF51445">
    <property type="entry name" value="(Trans)glycosidases"/>
    <property type="match status" value="1"/>
</dbReference>
<dbReference type="PANTHER" id="PTHR30480:SF13">
    <property type="entry name" value="BETA-HEXOSAMINIDASE"/>
    <property type="match status" value="1"/>
</dbReference>
<sequence length="532" mass="58774">MSRWVEERLQSLTLEQKIGQLLVGQAEGTEVSESFRRFIEKIPIAGYRINGPNIEHPGQVKSLTAEIQRIYARLGLDFPVIFACDQEGGVLSVFGDCVSEFPGNMALGAADSVALTERQGQLVGWELSEMGMNHLLAPVADLNLEKQNPVIGVRSFGDDPERVASHCIHFQRGANRGGVAVSAKHFPGHGNTATDTHLGLATNHTEKDVLRRTELVPFQKMVNAGVDSVMVTHVVFSEWGSMPASLSPTVISGLLRHEMGYDGLVITDDLAMGAVRNLVSAGESVLRFIQAGGDIAYMHDGRASIEEAYGRLLEAVRSGELTEERIHLSLRRILRFKQRIATYQHAREKLGTSGTDLARQVAEQSITLLRDPGRLLPVAPDKKLLVVLPQLCNLSEADTSDQQEMKLVTYLKQAYPQVSVVELSLDEAARDGLWQKANEADLILQGTINAYRFPGQIAVMKKLAEIRPLIAIMLRDPYDSELIPFDTTVLATYAVTEQQMATLVRQLQGALTFKGKVPVKLDDHVKRRKEEW</sequence>
<dbReference type="PANTHER" id="PTHR30480">
    <property type="entry name" value="BETA-HEXOSAMINIDASE-RELATED"/>
    <property type="match status" value="1"/>
</dbReference>
<dbReference type="Gene3D" id="3.40.50.1700">
    <property type="entry name" value="Glycoside hydrolase family 3 C-terminal domain"/>
    <property type="match status" value="1"/>
</dbReference>
<dbReference type="InterPro" id="IPR017853">
    <property type="entry name" value="GH"/>
</dbReference>
<dbReference type="InterPro" id="IPR001764">
    <property type="entry name" value="Glyco_hydro_3_N"/>
</dbReference>
<comment type="catalytic activity">
    <reaction evidence="1">
        <text>Hydrolysis of terminal non-reducing N-acetyl-D-hexosamine residues in N-acetyl-beta-D-hexosaminides.</text>
        <dbReference type="EC" id="3.2.1.52"/>
    </reaction>
</comment>
<dbReference type="InterPro" id="IPR050226">
    <property type="entry name" value="NagZ_Beta-hexosaminidase"/>
</dbReference>
<evidence type="ECO:0000313" key="7">
    <source>
        <dbReference type="EMBL" id="MFC7441469.1"/>
    </source>
</evidence>
<evidence type="ECO:0000256" key="5">
    <source>
        <dbReference type="ARBA" id="ARBA00023295"/>
    </source>
</evidence>